<feature type="compositionally biased region" description="Basic and acidic residues" evidence="1">
    <location>
        <begin position="332"/>
        <end position="350"/>
    </location>
</feature>
<reference evidence="2" key="1">
    <citation type="submission" date="2021-02" db="EMBL/GenBank/DDBJ databases">
        <authorList>
            <person name="Nieuwenhuis M."/>
            <person name="Van De Peppel L.J.J."/>
        </authorList>
    </citation>
    <scope>NUCLEOTIDE SEQUENCE</scope>
    <source>
        <strain evidence="2">D49</strain>
    </source>
</reference>
<feature type="compositionally biased region" description="Acidic residues" evidence="1">
    <location>
        <begin position="199"/>
        <end position="216"/>
    </location>
</feature>
<dbReference type="AlphaFoldDB" id="A0A9P7KJ89"/>
<feature type="region of interest" description="Disordered" evidence="1">
    <location>
        <begin position="192"/>
        <end position="219"/>
    </location>
</feature>
<comment type="caution">
    <text evidence="2">The sequence shown here is derived from an EMBL/GenBank/DDBJ whole genome shotgun (WGS) entry which is preliminary data.</text>
</comment>
<keyword evidence="3" id="KW-1185">Reference proteome</keyword>
<feature type="compositionally biased region" description="Polar residues" evidence="1">
    <location>
        <begin position="17"/>
        <end position="29"/>
    </location>
</feature>
<evidence type="ECO:0000313" key="3">
    <source>
        <dbReference type="Proteomes" id="UP000717328"/>
    </source>
</evidence>
<accession>A0A9P7KJ89</accession>
<reference evidence="2" key="2">
    <citation type="submission" date="2021-10" db="EMBL/GenBank/DDBJ databases">
        <title>Phylogenomics reveals ancestral predisposition of the termite-cultivated fungus Termitomyces towards a domesticated lifestyle.</title>
        <authorList>
            <person name="Auxier B."/>
            <person name="Grum-Grzhimaylo A."/>
            <person name="Cardenas M.E."/>
            <person name="Lodge J.D."/>
            <person name="Laessoe T."/>
            <person name="Pedersen O."/>
            <person name="Smith M.E."/>
            <person name="Kuyper T.W."/>
            <person name="Franco-Molano E.A."/>
            <person name="Baroni T.J."/>
            <person name="Aanen D.K."/>
        </authorList>
    </citation>
    <scope>NUCLEOTIDE SEQUENCE</scope>
    <source>
        <strain evidence="2">D49</strain>
    </source>
</reference>
<feature type="compositionally biased region" description="Basic residues" evidence="1">
    <location>
        <begin position="1"/>
        <end position="13"/>
    </location>
</feature>
<feature type="compositionally biased region" description="Basic and acidic residues" evidence="1">
    <location>
        <begin position="271"/>
        <end position="281"/>
    </location>
</feature>
<feature type="region of interest" description="Disordered" evidence="1">
    <location>
        <begin position="271"/>
        <end position="357"/>
    </location>
</feature>
<proteinExistence type="predicted"/>
<dbReference type="OrthoDB" id="2552978at2759"/>
<feature type="compositionally biased region" description="Pro residues" evidence="1">
    <location>
        <begin position="312"/>
        <end position="327"/>
    </location>
</feature>
<feature type="region of interest" description="Disordered" evidence="1">
    <location>
        <begin position="1"/>
        <end position="29"/>
    </location>
</feature>
<organism evidence="2 3">
    <name type="scientific">Sphagnurus paluster</name>
    <dbReference type="NCBI Taxonomy" id="117069"/>
    <lineage>
        <taxon>Eukaryota</taxon>
        <taxon>Fungi</taxon>
        <taxon>Dikarya</taxon>
        <taxon>Basidiomycota</taxon>
        <taxon>Agaricomycotina</taxon>
        <taxon>Agaricomycetes</taxon>
        <taxon>Agaricomycetidae</taxon>
        <taxon>Agaricales</taxon>
        <taxon>Tricholomatineae</taxon>
        <taxon>Lyophyllaceae</taxon>
        <taxon>Sphagnurus</taxon>
    </lineage>
</organism>
<gene>
    <name evidence="2" type="ORF">H0H81_011951</name>
</gene>
<evidence type="ECO:0000256" key="1">
    <source>
        <dbReference type="SAM" id="MobiDB-lite"/>
    </source>
</evidence>
<name>A0A9P7KJ89_9AGAR</name>
<dbReference type="EMBL" id="JABCKI010000428">
    <property type="protein sequence ID" value="KAG5650520.1"/>
    <property type="molecule type" value="Genomic_DNA"/>
</dbReference>
<protein>
    <submittedName>
        <fullName evidence="2">Uncharacterized protein</fullName>
    </submittedName>
</protein>
<feature type="region of interest" description="Disordered" evidence="1">
    <location>
        <begin position="134"/>
        <end position="155"/>
    </location>
</feature>
<evidence type="ECO:0000313" key="2">
    <source>
        <dbReference type="EMBL" id="KAG5650520.1"/>
    </source>
</evidence>
<dbReference type="Proteomes" id="UP000717328">
    <property type="component" value="Unassembled WGS sequence"/>
</dbReference>
<sequence>MSSSRKRKNRSGHGTHWTENNNNLTFTTSDAYPSTSSSALYIQAYEADIIRGPAAEHAALSLQAPRQLNTVASPSKVGEALIKWDGAQHLTAQPAFPGDEIEDGFRNATRKPADQAGHVIWLDRYDARLLLDTLPPPETKESHKPLPASPGGWSDLPSDDEDAFFFSQEEAEDFRREKKRRHIEQIREERLKARRAEDGESSDEEDVWGGSDEEPEGAQSDLMRRTATHILSSPNPAQLEMRILANHGSDKRFAFLRGRWSRTWKLFKAKAKLERDQEQKKQKAGSLSVLAGYGDSDASDSGDAADDRAPRNSPPLPAPTAPPYPPPPEDENAAKEARQLRAKEWAEQRRLLKGKAT</sequence>